<protein>
    <submittedName>
        <fullName evidence="2">Caspase family protein</fullName>
    </submittedName>
</protein>
<accession>A0ABT3R557</accession>
<evidence type="ECO:0000259" key="1">
    <source>
        <dbReference type="PROSITE" id="PS50208"/>
    </source>
</evidence>
<dbReference type="PANTHER" id="PTHR22576">
    <property type="entry name" value="MUCOSA ASSOCIATED LYMPHOID TISSUE LYMPHOMA TRANSLOCATION PROTEIN 1/PARACASPASE"/>
    <property type="match status" value="1"/>
</dbReference>
<dbReference type="EMBL" id="JAPEVI010000003">
    <property type="protein sequence ID" value="MCX2724407.1"/>
    <property type="molecule type" value="Genomic_DNA"/>
</dbReference>
<dbReference type="InterPro" id="IPR052039">
    <property type="entry name" value="Caspase-related_regulators"/>
</dbReference>
<dbReference type="Gene3D" id="3.40.50.1460">
    <property type="match status" value="1"/>
</dbReference>
<organism evidence="2 3">
    <name type="scientific">Roseibium salinum</name>
    <dbReference type="NCBI Taxonomy" id="1604349"/>
    <lineage>
        <taxon>Bacteria</taxon>
        <taxon>Pseudomonadati</taxon>
        <taxon>Pseudomonadota</taxon>
        <taxon>Alphaproteobacteria</taxon>
        <taxon>Hyphomicrobiales</taxon>
        <taxon>Stappiaceae</taxon>
        <taxon>Roseibium</taxon>
    </lineage>
</organism>
<dbReference type="InterPro" id="IPR029030">
    <property type="entry name" value="Caspase-like_dom_sf"/>
</dbReference>
<gene>
    <name evidence="2" type="ORF">ON753_18860</name>
</gene>
<dbReference type="RefSeq" id="WP_265964377.1">
    <property type="nucleotide sequence ID" value="NZ_JAPEVI010000003.1"/>
</dbReference>
<dbReference type="InterPro" id="IPR011600">
    <property type="entry name" value="Pept_C14_caspase"/>
</dbReference>
<dbReference type="SUPFAM" id="SSF52129">
    <property type="entry name" value="Caspase-like"/>
    <property type="match status" value="1"/>
</dbReference>
<dbReference type="Pfam" id="PF00656">
    <property type="entry name" value="Peptidase_C14"/>
    <property type="match status" value="1"/>
</dbReference>
<dbReference type="PROSITE" id="PS50208">
    <property type="entry name" value="CASPASE_P20"/>
    <property type="match status" value="1"/>
</dbReference>
<reference evidence="2 3" key="1">
    <citation type="journal article" date="2016" name="Int. J. Syst. Evol. Microbiol.">
        <title>Labrenzia salina sp. nov., isolated from the rhizosphere of the halophyte Arthrocnemum macrostachyum.</title>
        <authorList>
            <person name="Camacho M."/>
            <person name="Redondo-Gomez S."/>
            <person name="Rodriguez-Llorente I."/>
            <person name="Rohde M."/>
            <person name="Sproer C."/>
            <person name="Schumann P."/>
            <person name="Klenk H.P."/>
            <person name="Montero-Calasanz M.D.C."/>
        </authorList>
    </citation>
    <scope>NUCLEOTIDE SEQUENCE [LARGE SCALE GENOMIC DNA]</scope>
    <source>
        <strain evidence="2 3">DSM 29163</strain>
    </source>
</reference>
<dbReference type="InterPro" id="IPR001309">
    <property type="entry name" value="Pept_C14_p20"/>
</dbReference>
<evidence type="ECO:0000313" key="2">
    <source>
        <dbReference type="EMBL" id="MCX2724407.1"/>
    </source>
</evidence>
<comment type="caution">
    <text evidence="2">The sequence shown here is derived from an EMBL/GenBank/DDBJ whole genome shotgun (WGS) entry which is preliminary data.</text>
</comment>
<dbReference type="PANTHER" id="PTHR22576:SF37">
    <property type="entry name" value="MUCOSA-ASSOCIATED LYMPHOID TISSUE LYMPHOMA TRANSLOCATION PROTEIN 1"/>
    <property type="match status" value="1"/>
</dbReference>
<name>A0ABT3R557_9HYPH</name>
<proteinExistence type="predicted"/>
<dbReference type="Proteomes" id="UP001300261">
    <property type="component" value="Unassembled WGS sequence"/>
</dbReference>
<sequence>MSRLLRRVLAVFFLTFSVFWLTAATLAEQPRTALVIGNADYDLSPLANSVNDARAIARALEKAGFNVILQTDASREGMADGIRTFGESLKASGGGVGLFYYAGHGVQIHGENYLLPIGGEVSDEETLKRQSLAVSEAVDAMTAAHNGLNIIVLDACRNNPISGATKGLSRIDSNASLFVSYSTSPGAVALDGEGSNSPYTKHLASAIETPSLSLEETFKRTLKGVYQETAGLQTPWMSSTFFGDFTFVERGSGFAEMPNNETAVTAPIGQALAQSVDRAGPARQISGIYQADGRNPDGSTYSGVLTITPENGKVRFNWWIGKDVFTGVGEFAGRMLVVNWGDKNPVVYTFGVDGTLEGEWADGTATETLTPYAKAAPRELELSEGDYRVEGFNPNGTTYKGTVNISRQGRKYTLAWKVGADSYRGVGEFAGNVLTVDWGDTTPVVYALTEDGSLIGLWAGGRGAEHLHPTSNR</sequence>
<keyword evidence="3" id="KW-1185">Reference proteome</keyword>
<evidence type="ECO:0000313" key="3">
    <source>
        <dbReference type="Proteomes" id="UP001300261"/>
    </source>
</evidence>
<feature type="domain" description="Caspase family p20" evidence="1">
    <location>
        <begin position="29"/>
        <end position="160"/>
    </location>
</feature>